<organism evidence="1 2">
    <name type="scientific">Pleurodeles waltl</name>
    <name type="common">Iberian ribbed newt</name>
    <dbReference type="NCBI Taxonomy" id="8319"/>
    <lineage>
        <taxon>Eukaryota</taxon>
        <taxon>Metazoa</taxon>
        <taxon>Chordata</taxon>
        <taxon>Craniata</taxon>
        <taxon>Vertebrata</taxon>
        <taxon>Euteleostomi</taxon>
        <taxon>Amphibia</taxon>
        <taxon>Batrachia</taxon>
        <taxon>Caudata</taxon>
        <taxon>Salamandroidea</taxon>
        <taxon>Salamandridae</taxon>
        <taxon>Pleurodelinae</taxon>
        <taxon>Pleurodeles</taxon>
    </lineage>
</organism>
<protein>
    <submittedName>
        <fullName evidence="1">Uncharacterized protein</fullName>
    </submittedName>
</protein>
<evidence type="ECO:0000313" key="1">
    <source>
        <dbReference type="EMBL" id="KAJ1128732.1"/>
    </source>
</evidence>
<reference evidence="1" key="1">
    <citation type="journal article" date="2022" name="bioRxiv">
        <title>Sequencing and chromosome-scale assembly of the giantPleurodeles waltlgenome.</title>
        <authorList>
            <person name="Brown T."/>
            <person name="Elewa A."/>
            <person name="Iarovenko S."/>
            <person name="Subramanian E."/>
            <person name="Araus A.J."/>
            <person name="Petzold A."/>
            <person name="Susuki M."/>
            <person name="Suzuki K.-i.T."/>
            <person name="Hayashi T."/>
            <person name="Toyoda A."/>
            <person name="Oliveira C."/>
            <person name="Osipova E."/>
            <person name="Leigh N.D."/>
            <person name="Simon A."/>
            <person name="Yun M.H."/>
        </authorList>
    </citation>
    <scope>NUCLEOTIDE SEQUENCE</scope>
    <source>
        <strain evidence="1">20211129_DDA</strain>
        <tissue evidence="1">Liver</tissue>
    </source>
</reference>
<sequence length="127" mass="14213">MELPSCSVTESPTKQQDGGMIALADALQCNFQLSPYDGGGVRRELVELQFKLDEMENRSQRSNLRFIEVPEEIEASSSVTRIVADLIYTFILPEKATSKEDLSIMRAQTSEACLISRDWEPPLALCN</sequence>
<proteinExistence type="predicted"/>
<dbReference type="Proteomes" id="UP001066276">
    <property type="component" value="Chromosome 7"/>
</dbReference>
<dbReference type="AlphaFoldDB" id="A0AAV7PNB8"/>
<accession>A0AAV7PNB8</accession>
<keyword evidence="2" id="KW-1185">Reference proteome</keyword>
<dbReference type="EMBL" id="JANPWB010000011">
    <property type="protein sequence ID" value="KAJ1128732.1"/>
    <property type="molecule type" value="Genomic_DNA"/>
</dbReference>
<name>A0AAV7PNB8_PLEWA</name>
<evidence type="ECO:0000313" key="2">
    <source>
        <dbReference type="Proteomes" id="UP001066276"/>
    </source>
</evidence>
<comment type="caution">
    <text evidence="1">The sequence shown here is derived from an EMBL/GenBank/DDBJ whole genome shotgun (WGS) entry which is preliminary data.</text>
</comment>
<gene>
    <name evidence="1" type="ORF">NDU88_007107</name>
</gene>